<proteinExistence type="predicted"/>
<organism evidence="2 3">
    <name type="scientific">Ephemerocybe angulata</name>
    <dbReference type="NCBI Taxonomy" id="980116"/>
    <lineage>
        <taxon>Eukaryota</taxon>
        <taxon>Fungi</taxon>
        <taxon>Dikarya</taxon>
        <taxon>Basidiomycota</taxon>
        <taxon>Agaricomycotina</taxon>
        <taxon>Agaricomycetes</taxon>
        <taxon>Agaricomycetidae</taxon>
        <taxon>Agaricales</taxon>
        <taxon>Agaricineae</taxon>
        <taxon>Psathyrellaceae</taxon>
        <taxon>Ephemerocybe</taxon>
    </lineage>
</organism>
<feature type="region of interest" description="Disordered" evidence="1">
    <location>
        <begin position="385"/>
        <end position="431"/>
    </location>
</feature>
<sequence length="431" mass="46082">MSNDRPLSHPGRTAKISSMRCTAESRKARNAQISWARVGMDGGQALGAIADGGWNGSRRCIKAGRGAPSIPHLLTETFPSHPSHCSSLQLPLSPHDHSSERFLTLPHTLALDDDAGPSPSSSTLCDLLVTMLAFRKIPFLSRITTSATVERIESQKIPKSQLHFDTTHENIMNSTLSTTKEHLGTTDYPQGPPNAPHPSPSSIHLLKGSQARRSEARILGAAHVGLKGLVYDGTTPSALPPASPAALPLRRSPSMRIAVYESLSMLGARRRVSRAALIDAKTVVLLVSRPLLCLRSSLHRRVPLAISAWCGVLSNGGSLCRAYKGLLWDGLLKLSHPLSDLGAAARCALRGYVVNHASDLAFREKDPVASNGASGRRDRGLCLSPVAPPSSFSTPKSFTDPGVLPRPASGNPVFQYIRKPSPQSAPPPHPH</sequence>
<gene>
    <name evidence="2" type="ORF">DFP72DRAFT_1094305</name>
</gene>
<name>A0A8H6I9X9_9AGAR</name>
<evidence type="ECO:0000313" key="3">
    <source>
        <dbReference type="Proteomes" id="UP000521943"/>
    </source>
</evidence>
<protein>
    <submittedName>
        <fullName evidence="2">Uncharacterized protein</fullName>
    </submittedName>
</protein>
<comment type="caution">
    <text evidence="2">The sequence shown here is derived from an EMBL/GenBank/DDBJ whole genome shotgun (WGS) entry which is preliminary data.</text>
</comment>
<evidence type="ECO:0000313" key="2">
    <source>
        <dbReference type="EMBL" id="KAF6760552.1"/>
    </source>
</evidence>
<evidence type="ECO:0000256" key="1">
    <source>
        <dbReference type="SAM" id="MobiDB-lite"/>
    </source>
</evidence>
<keyword evidence="3" id="KW-1185">Reference proteome</keyword>
<dbReference type="AlphaFoldDB" id="A0A8H6I9X9"/>
<feature type="compositionally biased region" description="Low complexity" evidence="1">
    <location>
        <begin position="389"/>
        <end position="401"/>
    </location>
</feature>
<dbReference type="EMBL" id="JACGCI010000012">
    <property type="protein sequence ID" value="KAF6760552.1"/>
    <property type="molecule type" value="Genomic_DNA"/>
</dbReference>
<reference evidence="2 3" key="1">
    <citation type="submission" date="2020-07" db="EMBL/GenBank/DDBJ databases">
        <title>Comparative genomics of pyrophilous fungi reveals a link between fire events and developmental genes.</title>
        <authorList>
            <consortium name="DOE Joint Genome Institute"/>
            <person name="Steindorff A.S."/>
            <person name="Carver A."/>
            <person name="Calhoun S."/>
            <person name="Stillman K."/>
            <person name="Liu H."/>
            <person name="Lipzen A."/>
            <person name="Pangilinan J."/>
            <person name="Labutti K."/>
            <person name="Bruns T.D."/>
            <person name="Grigoriev I.V."/>
        </authorList>
    </citation>
    <scope>NUCLEOTIDE SEQUENCE [LARGE SCALE GENOMIC DNA]</scope>
    <source>
        <strain evidence="2 3">CBS 144469</strain>
    </source>
</reference>
<accession>A0A8H6I9X9</accession>
<dbReference type="Proteomes" id="UP000521943">
    <property type="component" value="Unassembled WGS sequence"/>
</dbReference>